<gene>
    <name evidence="2" type="ORF">SAMN02745191_0612</name>
</gene>
<sequence length="181" mass="20827">MKKGIVVFGSHYGATEAYAREIAKRLDFDCKNYKEVSKLNDYEVVVIGGGHYAGGITGLKNTIEKVDTNKTLVYIYSVGLSSRTEENLKAIREAIRKVVPVEKADDSRIYYYRGNMDLNKLGFIHRNMMKMMIKMTKKIPENERTDDNRGVIELTEKSIDFIQVNDVEDMVQQINEQMEKK</sequence>
<accession>A0A1T4KMG5</accession>
<feature type="domain" description="Flavodoxin" evidence="1">
    <location>
        <begin position="5"/>
        <end position="138"/>
    </location>
</feature>
<dbReference type="GO" id="GO:0010181">
    <property type="term" value="F:FMN binding"/>
    <property type="evidence" value="ECO:0007669"/>
    <property type="project" value="InterPro"/>
</dbReference>
<dbReference type="STRING" id="118967.SAMN02745191_0612"/>
<dbReference type="GO" id="GO:0070819">
    <property type="term" value="F:menaquinone-dependent protoporphyrinogen oxidase activity"/>
    <property type="evidence" value="ECO:0007669"/>
    <property type="project" value="TreeGrafter"/>
</dbReference>
<dbReference type="PROSITE" id="PS00201">
    <property type="entry name" value="FLAVODOXIN"/>
    <property type="match status" value="1"/>
</dbReference>
<dbReference type="InterPro" id="IPR029039">
    <property type="entry name" value="Flavoprotein-like_sf"/>
</dbReference>
<dbReference type="SUPFAM" id="SSF52218">
    <property type="entry name" value="Flavoproteins"/>
    <property type="match status" value="1"/>
</dbReference>
<dbReference type="PANTHER" id="PTHR38030">
    <property type="entry name" value="PROTOPORPHYRINOGEN IX DEHYDROGENASE [MENAQUINONE]"/>
    <property type="match status" value="1"/>
</dbReference>
<evidence type="ECO:0000313" key="2">
    <source>
        <dbReference type="EMBL" id="SJZ43577.1"/>
    </source>
</evidence>
<evidence type="ECO:0000313" key="3">
    <source>
        <dbReference type="Proteomes" id="UP000243297"/>
    </source>
</evidence>
<dbReference type="InterPro" id="IPR001226">
    <property type="entry name" value="Flavodoxin_CS"/>
</dbReference>
<name>A0A1T4KMG5_9FIRM</name>
<dbReference type="Proteomes" id="UP000243297">
    <property type="component" value="Unassembled WGS sequence"/>
</dbReference>
<dbReference type="GO" id="GO:0009055">
    <property type="term" value="F:electron transfer activity"/>
    <property type="evidence" value="ECO:0007669"/>
    <property type="project" value="InterPro"/>
</dbReference>
<dbReference type="EMBL" id="FUWY01000001">
    <property type="protein sequence ID" value="SJZ43577.1"/>
    <property type="molecule type" value="Genomic_DNA"/>
</dbReference>
<dbReference type="Pfam" id="PF12724">
    <property type="entry name" value="Flavodoxin_5"/>
    <property type="match status" value="1"/>
</dbReference>
<reference evidence="3" key="1">
    <citation type="submission" date="2017-02" db="EMBL/GenBank/DDBJ databases">
        <authorList>
            <person name="Varghese N."/>
            <person name="Submissions S."/>
        </authorList>
    </citation>
    <scope>NUCLEOTIDE SEQUENCE [LARGE SCALE GENOMIC DNA]</scope>
    <source>
        <strain evidence="3">ATCC 25662</strain>
    </source>
</reference>
<dbReference type="RefSeq" id="WP_078711040.1">
    <property type="nucleotide sequence ID" value="NZ_FUWY01000001.1"/>
</dbReference>
<dbReference type="InterPro" id="IPR052200">
    <property type="entry name" value="Protoporphyrinogen_IX_DH"/>
</dbReference>
<keyword evidence="3" id="KW-1185">Reference proteome</keyword>
<dbReference type="Gene3D" id="3.40.50.360">
    <property type="match status" value="1"/>
</dbReference>
<dbReference type="OrthoDB" id="4878515at2"/>
<protein>
    <submittedName>
        <fullName evidence="2">Protoporphyrinogen IX oxidase, menaquinone-dependent (Flavodoxin domain)</fullName>
    </submittedName>
</protein>
<dbReference type="InterPro" id="IPR026816">
    <property type="entry name" value="Flavodoxin_dom"/>
</dbReference>
<organism evidence="2 3">
    <name type="scientific">Anaerorhabdus furcosa</name>
    <dbReference type="NCBI Taxonomy" id="118967"/>
    <lineage>
        <taxon>Bacteria</taxon>
        <taxon>Bacillati</taxon>
        <taxon>Bacillota</taxon>
        <taxon>Erysipelotrichia</taxon>
        <taxon>Erysipelotrichales</taxon>
        <taxon>Erysipelotrichaceae</taxon>
        <taxon>Anaerorhabdus</taxon>
    </lineage>
</organism>
<dbReference type="GO" id="GO:0006783">
    <property type="term" value="P:heme biosynthetic process"/>
    <property type="evidence" value="ECO:0007669"/>
    <property type="project" value="TreeGrafter"/>
</dbReference>
<proteinExistence type="predicted"/>
<evidence type="ECO:0000259" key="1">
    <source>
        <dbReference type="Pfam" id="PF12724"/>
    </source>
</evidence>
<dbReference type="PANTHER" id="PTHR38030:SF2">
    <property type="entry name" value="PROTOPORPHYRINOGEN IX DEHYDROGENASE [QUINONE]"/>
    <property type="match status" value="1"/>
</dbReference>
<dbReference type="AlphaFoldDB" id="A0A1T4KMG5"/>